<accession>A0A329QQ66</accession>
<dbReference type="Proteomes" id="UP000250462">
    <property type="component" value="Unassembled WGS sequence"/>
</dbReference>
<dbReference type="InterPro" id="IPR024344">
    <property type="entry name" value="MDMPI_metal-binding"/>
</dbReference>
<dbReference type="Pfam" id="PF11716">
    <property type="entry name" value="MDMPI_N"/>
    <property type="match status" value="1"/>
</dbReference>
<comment type="caution">
    <text evidence="2">The sequence shown here is derived from an EMBL/GenBank/DDBJ whole genome shotgun (WGS) entry which is preliminary data.</text>
</comment>
<dbReference type="Gene3D" id="1.20.120.450">
    <property type="entry name" value="dinb family like domain"/>
    <property type="match status" value="1"/>
</dbReference>
<dbReference type="NCBIfam" id="TIGR03086">
    <property type="entry name" value="TIGR03086 family metal-binding protein"/>
    <property type="match status" value="1"/>
</dbReference>
<dbReference type="InterPro" id="IPR034660">
    <property type="entry name" value="DinB/YfiT-like"/>
</dbReference>
<dbReference type="OrthoDB" id="5185819at2"/>
<name>A0A329QQ66_9ACTN</name>
<dbReference type="InterPro" id="IPR017517">
    <property type="entry name" value="Maleyloyr_isom"/>
</dbReference>
<organism evidence="2 3">
    <name type="scientific">Phytoactinopolyspora halophila</name>
    <dbReference type="NCBI Taxonomy" id="1981511"/>
    <lineage>
        <taxon>Bacteria</taxon>
        <taxon>Bacillati</taxon>
        <taxon>Actinomycetota</taxon>
        <taxon>Actinomycetes</taxon>
        <taxon>Jiangellales</taxon>
        <taxon>Jiangellaceae</taxon>
        <taxon>Phytoactinopolyspora</taxon>
    </lineage>
</organism>
<protein>
    <submittedName>
        <fullName evidence="2">TIGR03086 family protein</fullName>
    </submittedName>
</protein>
<dbReference type="RefSeq" id="WP_112258473.1">
    <property type="nucleotide sequence ID" value="NZ_QMIG01000010.1"/>
</dbReference>
<dbReference type="NCBIfam" id="TIGR03083">
    <property type="entry name" value="maleylpyruvate isomerase family mycothiol-dependent enzyme"/>
    <property type="match status" value="1"/>
</dbReference>
<dbReference type="AlphaFoldDB" id="A0A329QQ66"/>
<reference evidence="2 3" key="1">
    <citation type="submission" date="2018-06" db="EMBL/GenBank/DDBJ databases">
        <title>Phytoactinopolyspora halophila sp. nov., a novel halophilic actinomycete isolated from a saline soil in China.</title>
        <authorList>
            <person name="Tang S.-K."/>
        </authorList>
    </citation>
    <scope>NUCLEOTIDE SEQUENCE [LARGE SCALE GENOMIC DNA]</scope>
    <source>
        <strain evidence="2 3">YIM 96934</strain>
    </source>
</reference>
<evidence type="ECO:0000313" key="2">
    <source>
        <dbReference type="EMBL" id="RAW14051.1"/>
    </source>
</evidence>
<dbReference type="GO" id="GO:0046872">
    <property type="term" value="F:metal ion binding"/>
    <property type="evidence" value="ECO:0007669"/>
    <property type="project" value="InterPro"/>
</dbReference>
<feature type="domain" description="Mycothiol-dependent maleylpyruvate isomerase metal-binding" evidence="1">
    <location>
        <begin position="21"/>
        <end position="135"/>
    </location>
</feature>
<gene>
    <name evidence="2" type="ORF">DPM12_11530</name>
</gene>
<dbReference type="InterPro" id="IPR017520">
    <property type="entry name" value="CHP03086"/>
</dbReference>
<evidence type="ECO:0000313" key="3">
    <source>
        <dbReference type="Proteomes" id="UP000250462"/>
    </source>
</evidence>
<evidence type="ECO:0000259" key="1">
    <source>
        <dbReference type="Pfam" id="PF11716"/>
    </source>
</evidence>
<proteinExistence type="predicted"/>
<sequence>MTSHTAVTEGVALLERAMSYALGVLSRVGPEHMGSSTPCRSWDLRDLLLHVDDSLAALGEAVDGGATNATGGKAGAVATPGGTVTAVRERACTLLGTLSAPERSTYAVVGDQPVSSGLVAVTGAVEVAVHGWDVARTCGVDHPVPVALSEELCEFVPSLVSRADRVTRFAPPVELPPGADPCARLVAFLGRNPSWPDRARR</sequence>
<keyword evidence="3" id="KW-1185">Reference proteome</keyword>
<dbReference type="SUPFAM" id="SSF109854">
    <property type="entry name" value="DinB/YfiT-like putative metalloenzymes"/>
    <property type="match status" value="1"/>
</dbReference>
<dbReference type="EMBL" id="QMIG01000010">
    <property type="protein sequence ID" value="RAW14051.1"/>
    <property type="molecule type" value="Genomic_DNA"/>
</dbReference>